<dbReference type="Proteomes" id="UP000198736">
    <property type="component" value="Unassembled WGS sequence"/>
</dbReference>
<organism evidence="1 2">
    <name type="scientific">Candidatus Nitrospira nitrificans</name>
    <dbReference type="NCBI Taxonomy" id="1742973"/>
    <lineage>
        <taxon>Bacteria</taxon>
        <taxon>Pseudomonadati</taxon>
        <taxon>Nitrospirota</taxon>
        <taxon>Nitrospiria</taxon>
        <taxon>Nitrospirales</taxon>
        <taxon>Nitrospiraceae</taxon>
        <taxon>Nitrospira</taxon>
    </lineage>
</organism>
<dbReference type="AlphaFoldDB" id="A0A0S4LGP8"/>
<evidence type="ECO:0000313" key="1">
    <source>
        <dbReference type="EMBL" id="CUS36677.1"/>
    </source>
</evidence>
<name>A0A0S4LGP8_9BACT</name>
<reference evidence="2" key="1">
    <citation type="submission" date="2015-10" db="EMBL/GenBank/DDBJ databases">
        <authorList>
            <person name="Luecker S."/>
            <person name="Luecker S."/>
        </authorList>
    </citation>
    <scope>NUCLEOTIDE SEQUENCE [LARGE SCALE GENOMIC DNA]</scope>
</reference>
<gene>
    <name evidence="1" type="ORF">COMA2_250025</name>
</gene>
<protein>
    <submittedName>
        <fullName evidence="1">Uncharacterized protein</fullName>
    </submittedName>
</protein>
<dbReference type="EMBL" id="CZPZ01000018">
    <property type="protein sequence ID" value="CUS36677.1"/>
    <property type="molecule type" value="Genomic_DNA"/>
</dbReference>
<accession>A0A0S4LGP8</accession>
<sequence>MGAVSSRRDGRSDLFLACLTHSADSRWFDFLARKAQHVSSHLDKEVFCDSLLGFADTTIASRSRTIPRPPGTRSPRGRSCVCNLSSLRQLAPSFTQS</sequence>
<keyword evidence="2" id="KW-1185">Reference proteome</keyword>
<proteinExistence type="predicted"/>
<evidence type="ECO:0000313" key="2">
    <source>
        <dbReference type="Proteomes" id="UP000198736"/>
    </source>
</evidence>
<dbReference type="STRING" id="1742973.COMA2_250025"/>